<keyword evidence="5 6" id="KW-0472">Membrane</keyword>
<name>A0ABN1NJ98_9PSEU</name>
<keyword evidence="9" id="KW-1185">Reference proteome</keyword>
<evidence type="ECO:0000313" key="9">
    <source>
        <dbReference type="Proteomes" id="UP001499967"/>
    </source>
</evidence>
<organism evidence="8 9">
    <name type="scientific">Pseudonocardia zijingensis</name>
    <dbReference type="NCBI Taxonomy" id="153376"/>
    <lineage>
        <taxon>Bacteria</taxon>
        <taxon>Bacillati</taxon>
        <taxon>Actinomycetota</taxon>
        <taxon>Actinomycetes</taxon>
        <taxon>Pseudonocardiales</taxon>
        <taxon>Pseudonocardiaceae</taxon>
        <taxon>Pseudonocardia</taxon>
    </lineage>
</organism>
<evidence type="ECO:0000256" key="5">
    <source>
        <dbReference type="ARBA" id="ARBA00023136"/>
    </source>
</evidence>
<feature type="transmembrane region" description="Helical" evidence="6">
    <location>
        <begin position="12"/>
        <end position="35"/>
    </location>
</feature>
<proteinExistence type="predicted"/>
<dbReference type="Proteomes" id="UP001499967">
    <property type="component" value="Unassembled WGS sequence"/>
</dbReference>
<dbReference type="InterPro" id="IPR020846">
    <property type="entry name" value="MFS_dom"/>
</dbReference>
<comment type="caution">
    <text evidence="8">The sequence shown here is derived from an EMBL/GenBank/DDBJ whole genome shotgun (WGS) entry which is preliminary data.</text>
</comment>
<feature type="transmembrane region" description="Helical" evidence="6">
    <location>
        <begin position="140"/>
        <end position="160"/>
    </location>
</feature>
<feature type="transmembrane region" description="Helical" evidence="6">
    <location>
        <begin position="249"/>
        <end position="275"/>
    </location>
</feature>
<feature type="transmembrane region" description="Helical" evidence="6">
    <location>
        <begin position="287"/>
        <end position="309"/>
    </location>
</feature>
<dbReference type="CDD" id="cd17321">
    <property type="entry name" value="MFS_MMR_MDR_like"/>
    <property type="match status" value="1"/>
</dbReference>
<gene>
    <name evidence="8" type="ORF">GCM10009559_78930</name>
</gene>
<keyword evidence="2" id="KW-0813">Transport</keyword>
<dbReference type="Gene3D" id="1.20.1720.10">
    <property type="entry name" value="Multidrug resistance protein D"/>
    <property type="match status" value="1"/>
</dbReference>
<comment type="subcellular location">
    <subcellularLocation>
        <location evidence="1">Cell membrane</location>
        <topology evidence="1">Multi-pass membrane protein</topology>
    </subcellularLocation>
</comment>
<evidence type="ECO:0000256" key="4">
    <source>
        <dbReference type="ARBA" id="ARBA00022989"/>
    </source>
</evidence>
<dbReference type="Pfam" id="PF07690">
    <property type="entry name" value="MFS_1"/>
    <property type="match status" value="1"/>
</dbReference>
<feature type="domain" description="Major facilitator superfamily (MFS) profile" evidence="7">
    <location>
        <begin position="13"/>
        <end position="354"/>
    </location>
</feature>
<reference evidence="8 9" key="1">
    <citation type="journal article" date="2019" name="Int. J. Syst. Evol. Microbiol.">
        <title>The Global Catalogue of Microorganisms (GCM) 10K type strain sequencing project: providing services to taxonomists for standard genome sequencing and annotation.</title>
        <authorList>
            <consortium name="The Broad Institute Genomics Platform"/>
            <consortium name="The Broad Institute Genome Sequencing Center for Infectious Disease"/>
            <person name="Wu L."/>
            <person name="Ma J."/>
        </authorList>
    </citation>
    <scope>NUCLEOTIDE SEQUENCE [LARGE SCALE GENOMIC DNA]</scope>
    <source>
        <strain evidence="8 9">JCM 11117</strain>
    </source>
</reference>
<dbReference type="InterPro" id="IPR011701">
    <property type="entry name" value="MFS"/>
</dbReference>
<feature type="transmembrane region" description="Helical" evidence="6">
    <location>
        <begin position="166"/>
        <end position="185"/>
    </location>
</feature>
<evidence type="ECO:0000313" key="8">
    <source>
        <dbReference type="EMBL" id="GAA0909212.1"/>
    </source>
</evidence>
<evidence type="ECO:0000256" key="2">
    <source>
        <dbReference type="ARBA" id="ARBA00022448"/>
    </source>
</evidence>
<feature type="transmembrane region" description="Helical" evidence="6">
    <location>
        <begin position="321"/>
        <end position="343"/>
    </location>
</feature>
<dbReference type="EMBL" id="BAAAHP010000340">
    <property type="protein sequence ID" value="GAA0909212.1"/>
    <property type="molecule type" value="Genomic_DNA"/>
</dbReference>
<feature type="transmembrane region" description="Helical" evidence="6">
    <location>
        <begin position="55"/>
        <end position="71"/>
    </location>
</feature>
<evidence type="ECO:0000256" key="6">
    <source>
        <dbReference type="SAM" id="Phobius"/>
    </source>
</evidence>
<evidence type="ECO:0000259" key="7">
    <source>
        <dbReference type="PROSITE" id="PS50850"/>
    </source>
</evidence>
<keyword evidence="4 6" id="KW-1133">Transmembrane helix</keyword>
<dbReference type="InterPro" id="IPR036259">
    <property type="entry name" value="MFS_trans_sf"/>
</dbReference>
<sequence length="354" mass="35243">MTTASPTATSTSRLLGISLAYFVVLLDTTVLTVALPDLRSATGASSAEQQWVVDAYTVTFAAFLLAGGAAADRIGAARVFRRGIAAFGLLSLVCAAAPTAGVLIGLRAVLGVAAAACLPSSLALIAHLHPDPQRRARALGTWAATTGAALAVGPPVGGLLVDLGGWRAVFLVNVPLAALGLALTGRLAGPAPTPGRVGLRPQLAACVVLASVTEGVVAAQPLAVVPAVIGAVLFVRWERRAATPAVPPALLRAPGVAAGLAVGAAVNLVLAGVLFTTTSLLQDDHGLAPLLAGLAFLPLTLPTVIGPPLTARLLAARGARLPVLTGLGLLVAGPALLAAWPAARRTRCSAPGCC</sequence>
<dbReference type="PANTHER" id="PTHR42718">
    <property type="entry name" value="MAJOR FACILITATOR SUPERFAMILY MULTIDRUG TRANSPORTER MFSC"/>
    <property type="match status" value="1"/>
</dbReference>
<dbReference type="SUPFAM" id="SSF103473">
    <property type="entry name" value="MFS general substrate transporter"/>
    <property type="match status" value="1"/>
</dbReference>
<feature type="transmembrane region" description="Helical" evidence="6">
    <location>
        <begin position="83"/>
        <end position="104"/>
    </location>
</feature>
<feature type="transmembrane region" description="Helical" evidence="6">
    <location>
        <begin position="219"/>
        <end position="237"/>
    </location>
</feature>
<dbReference type="PROSITE" id="PS50850">
    <property type="entry name" value="MFS"/>
    <property type="match status" value="1"/>
</dbReference>
<protein>
    <recommendedName>
        <fullName evidence="7">Major facilitator superfamily (MFS) profile domain-containing protein</fullName>
    </recommendedName>
</protein>
<accession>A0ABN1NJ98</accession>
<evidence type="ECO:0000256" key="1">
    <source>
        <dbReference type="ARBA" id="ARBA00004651"/>
    </source>
</evidence>
<keyword evidence="3 6" id="KW-0812">Transmembrane</keyword>
<evidence type="ECO:0000256" key="3">
    <source>
        <dbReference type="ARBA" id="ARBA00022692"/>
    </source>
</evidence>
<dbReference type="PANTHER" id="PTHR42718:SF9">
    <property type="entry name" value="MAJOR FACILITATOR SUPERFAMILY MULTIDRUG TRANSPORTER MFSC"/>
    <property type="match status" value="1"/>
</dbReference>
<dbReference type="RefSeq" id="WP_343947012.1">
    <property type="nucleotide sequence ID" value="NZ_BAAAHP010000340.1"/>
</dbReference>